<dbReference type="GO" id="GO:0032259">
    <property type="term" value="P:methylation"/>
    <property type="evidence" value="ECO:0007669"/>
    <property type="project" value="UniProtKB-KW"/>
</dbReference>
<dbReference type="EMBL" id="CP013862">
    <property type="protein sequence ID" value="ALX49403.1"/>
    <property type="molecule type" value="Genomic_DNA"/>
</dbReference>
<evidence type="ECO:0000256" key="1">
    <source>
        <dbReference type="ARBA" id="ARBA00022603"/>
    </source>
</evidence>
<sequence length="199" mass="22377">MSDHYFSQNPQSKSSPKIWQYKLRGNHFTFESDEGVFSKNEVDYGTRMLIERFEAPSVRGDLLDLGCGYGPIGLAVATCNQDREVMLTDINQRAVELARKNAQHNGVENVEFVLSDRLNSLSNHSFAAIMTNPPIRAGKQSVHQMFAESYAALVENGSLWVVIQKKQGAPSAIKKLKELFGNVRVVDRSKGYYLLMMTK</sequence>
<dbReference type="PANTHER" id="PTHR47816">
    <property type="entry name" value="RIBOSOMAL RNA SMALL SUBUNIT METHYLTRANSFERASE C"/>
    <property type="match status" value="1"/>
</dbReference>
<dbReference type="InterPro" id="IPR046977">
    <property type="entry name" value="RsmC/RlmG"/>
</dbReference>
<dbReference type="InterPro" id="IPR007848">
    <property type="entry name" value="Small_mtfrase_dom"/>
</dbReference>
<dbReference type="CDD" id="cd02440">
    <property type="entry name" value="AdoMet_MTases"/>
    <property type="match status" value="1"/>
</dbReference>
<evidence type="ECO:0000256" key="2">
    <source>
        <dbReference type="ARBA" id="ARBA00022679"/>
    </source>
</evidence>
<keyword evidence="1 4" id="KW-0489">Methyltransferase</keyword>
<dbReference type="AlphaFoldDB" id="A0A0U3NRX5"/>
<accession>A0A0U3NRX5</accession>
<dbReference type="SUPFAM" id="SSF53335">
    <property type="entry name" value="S-adenosyl-L-methionine-dependent methyltransferases"/>
    <property type="match status" value="1"/>
</dbReference>
<dbReference type="Pfam" id="PF05175">
    <property type="entry name" value="MTS"/>
    <property type="match status" value="1"/>
</dbReference>
<feature type="domain" description="Methyltransferase small" evidence="3">
    <location>
        <begin position="28"/>
        <end position="195"/>
    </location>
</feature>
<protein>
    <submittedName>
        <fullName evidence="4">16S rRNA methyltransferase</fullName>
    </submittedName>
</protein>
<dbReference type="Gene3D" id="3.40.50.150">
    <property type="entry name" value="Vaccinia Virus protein VP39"/>
    <property type="match status" value="1"/>
</dbReference>
<dbReference type="InterPro" id="IPR029063">
    <property type="entry name" value="SAM-dependent_MTases_sf"/>
</dbReference>
<reference evidence="4 5" key="1">
    <citation type="submission" date="2016-01" db="EMBL/GenBank/DDBJ databases">
        <title>Complete genome sequence of strain Lentibacillus amyloliquefaciens LAM0015T isolated from saline sediment.</title>
        <authorList>
            <person name="Wang J.-L."/>
            <person name="He M.-X."/>
        </authorList>
    </citation>
    <scope>NUCLEOTIDE SEQUENCE [LARGE SCALE GENOMIC DNA]</scope>
    <source>
        <strain evidence="4 5">LAM0015</strain>
    </source>
</reference>
<organism evidence="4 5">
    <name type="scientific">Lentibacillus amyloliquefaciens</name>
    <dbReference type="NCBI Taxonomy" id="1472767"/>
    <lineage>
        <taxon>Bacteria</taxon>
        <taxon>Bacillati</taxon>
        <taxon>Bacillota</taxon>
        <taxon>Bacilli</taxon>
        <taxon>Bacillales</taxon>
        <taxon>Bacillaceae</taxon>
        <taxon>Lentibacillus</taxon>
    </lineage>
</organism>
<dbReference type="OrthoDB" id="9764961at2"/>
<evidence type="ECO:0000313" key="5">
    <source>
        <dbReference type="Proteomes" id="UP000050331"/>
    </source>
</evidence>
<proteinExistence type="predicted"/>
<dbReference type="PANTHER" id="PTHR47816:SF4">
    <property type="entry name" value="RIBOSOMAL RNA SMALL SUBUNIT METHYLTRANSFERASE C"/>
    <property type="match status" value="1"/>
</dbReference>
<dbReference type="STRING" id="1472767.AOX59_12895"/>
<name>A0A0U3NRX5_9BACI</name>
<gene>
    <name evidence="4" type="ORF">AOX59_12895</name>
</gene>
<keyword evidence="5" id="KW-1185">Reference proteome</keyword>
<dbReference type="Proteomes" id="UP000050331">
    <property type="component" value="Chromosome"/>
</dbReference>
<dbReference type="KEGG" id="lao:AOX59_12895"/>
<evidence type="ECO:0000313" key="4">
    <source>
        <dbReference type="EMBL" id="ALX49403.1"/>
    </source>
</evidence>
<keyword evidence="2 4" id="KW-0808">Transferase</keyword>
<evidence type="ECO:0000259" key="3">
    <source>
        <dbReference type="Pfam" id="PF05175"/>
    </source>
</evidence>
<dbReference type="GO" id="GO:0008757">
    <property type="term" value="F:S-adenosylmethionine-dependent methyltransferase activity"/>
    <property type="evidence" value="ECO:0007669"/>
    <property type="project" value="InterPro"/>
</dbReference>
<dbReference type="RefSeq" id="WP_068446136.1">
    <property type="nucleotide sequence ID" value="NZ_CP013862.1"/>
</dbReference>